<protein>
    <submittedName>
        <fullName evidence="1">Uncharacterized protein</fullName>
    </submittedName>
</protein>
<evidence type="ECO:0000313" key="2">
    <source>
        <dbReference type="Proteomes" id="UP000245626"/>
    </source>
</evidence>
<keyword evidence="2" id="KW-1185">Reference proteome</keyword>
<name>A0ACD0NRK0_9BASI</name>
<dbReference type="Proteomes" id="UP000245626">
    <property type="component" value="Unassembled WGS sequence"/>
</dbReference>
<proteinExistence type="predicted"/>
<dbReference type="EMBL" id="KZ820205">
    <property type="protein sequence ID" value="PWN48431.1"/>
    <property type="molecule type" value="Genomic_DNA"/>
</dbReference>
<reference evidence="1 2" key="1">
    <citation type="journal article" date="2018" name="Mol. Biol. Evol.">
        <title>Broad Genomic Sampling Reveals a Smut Pathogenic Ancestry of the Fungal Clade Ustilaginomycotina.</title>
        <authorList>
            <person name="Kijpornyongpan T."/>
            <person name="Mondo S.J."/>
            <person name="Barry K."/>
            <person name="Sandor L."/>
            <person name="Lee J."/>
            <person name="Lipzen A."/>
            <person name="Pangilinan J."/>
            <person name="LaButti K."/>
            <person name="Hainaut M."/>
            <person name="Henrissat B."/>
            <person name="Grigoriev I.V."/>
            <person name="Spatafora J.W."/>
            <person name="Aime M.C."/>
        </authorList>
    </citation>
    <scope>NUCLEOTIDE SEQUENCE [LARGE SCALE GENOMIC DNA]</scope>
    <source>
        <strain evidence="1 2">SA 807</strain>
    </source>
</reference>
<organism evidence="1 2">
    <name type="scientific">Violaceomyces palustris</name>
    <dbReference type="NCBI Taxonomy" id="1673888"/>
    <lineage>
        <taxon>Eukaryota</taxon>
        <taxon>Fungi</taxon>
        <taxon>Dikarya</taxon>
        <taxon>Basidiomycota</taxon>
        <taxon>Ustilaginomycotina</taxon>
        <taxon>Ustilaginomycetes</taxon>
        <taxon>Violaceomycetales</taxon>
        <taxon>Violaceomycetaceae</taxon>
        <taxon>Violaceomyces</taxon>
    </lineage>
</organism>
<accession>A0ACD0NRK0</accession>
<sequence>MSSYPFVGNPYAQSSVDKNHRDPYSTSSSNQYAAPYPPHPSHSHAGHQDGDDVDDYIDSRERYHEDQVYHKSGGIDSPTGGPAASQGYDGGAAATMPVTDEKYMAREEDDRSASAYRGNSIWSQADRGAFKERSVPARCFRVIFCVLIIAIIFVLSIVCLIVTFARPPNVAITGVGVPSQSGVSYTNGAFSFNVTVDITVSNPNSISATVKKLSAKAYDKADRSTSVGSGEIRNKKISPHLNTTIEFPFQIKYDQSQDTDYSIIKDIAAKCGIGGGATSNLEFTLDVSLDISVLSIAIPVSFSHDVSFACPLSGSSLEQALGNLGSILGGSLSTRSTTASRRMTLTESAWEGREANTPRNAALFDERGEPSTFAKVMAATDALVRRYAGLKKGELAHDSL</sequence>
<gene>
    <name evidence="1" type="ORF">IE53DRAFT_389375</name>
</gene>
<evidence type="ECO:0000313" key="1">
    <source>
        <dbReference type="EMBL" id="PWN48431.1"/>
    </source>
</evidence>